<feature type="transmembrane region" description="Helical" evidence="8">
    <location>
        <begin position="333"/>
        <end position="358"/>
    </location>
</feature>
<feature type="transmembrane region" description="Helical" evidence="8">
    <location>
        <begin position="400"/>
        <end position="421"/>
    </location>
</feature>
<dbReference type="OrthoDB" id="8953821at2"/>
<feature type="transmembrane region" description="Helical" evidence="8">
    <location>
        <begin position="370"/>
        <end position="394"/>
    </location>
</feature>
<gene>
    <name evidence="10" type="ORF">SAMN04490220_0597</name>
</gene>
<evidence type="ECO:0000256" key="6">
    <source>
        <dbReference type="ARBA" id="ARBA00023136"/>
    </source>
</evidence>
<organism evidence="10 11">
    <name type="scientific">Rhodococcus jostii</name>
    <dbReference type="NCBI Taxonomy" id="132919"/>
    <lineage>
        <taxon>Bacteria</taxon>
        <taxon>Bacillati</taxon>
        <taxon>Actinomycetota</taxon>
        <taxon>Actinomycetes</taxon>
        <taxon>Mycobacteriales</taxon>
        <taxon>Nocardiaceae</taxon>
        <taxon>Rhodococcus</taxon>
    </lineage>
</organism>
<dbReference type="InterPro" id="IPR020846">
    <property type="entry name" value="MFS_dom"/>
</dbReference>
<feature type="domain" description="Major facilitator superfamily (MFS) profile" evidence="9">
    <location>
        <begin position="18"/>
        <end position="426"/>
    </location>
</feature>
<dbReference type="PANTHER" id="PTHR43045:SF1">
    <property type="entry name" value="SHIKIMATE TRANSPORTER"/>
    <property type="match status" value="1"/>
</dbReference>
<evidence type="ECO:0000256" key="1">
    <source>
        <dbReference type="ARBA" id="ARBA00004651"/>
    </source>
</evidence>
<feature type="transmembrane region" description="Helical" evidence="8">
    <location>
        <begin position="244"/>
        <end position="267"/>
    </location>
</feature>
<feature type="transmembrane region" description="Helical" evidence="8">
    <location>
        <begin position="190"/>
        <end position="209"/>
    </location>
</feature>
<dbReference type="CDD" id="cd17369">
    <property type="entry name" value="MFS_ShiA_like"/>
    <property type="match status" value="1"/>
</dbReference>
<keyword evidence="6 8" id="KW-0472">Membrane</keyword>
<dbReference type="GO" id="GO:0005886">
    <property type="term" value="C:plasma membrane"/>
    <property type="evidence" value="ECO:0007669"/>
    <property type="project" value="UniProtKB-SubCell"/>
</dbReference>
<evidence type="ECO:0000256" key="4">
    <source>
        <dbReference type="ARBA" id="ARBA00022692"/>
    </source>
</evidence>
<feature type="transmembrane region" description="Helical" evidence="8">
    <location>
        <begin position="308"/>
        <end position="327"/>
    </location>
</feature>
<dbReference type="InterPro" id="IPR011701">
    <property type="entry name" value="MFS"/>
</dbReference>
<feature type="transmembrane region" description="Helical" evidence="8">
    <location>
        <begin position="156"/>
        <end position="178"/>
    </location>
</feature>
<evidence type="ECO:0000256" key="3">
    <source>
        <dbReference type="ARBA" id="ARBA00022475"/>
    </source>
</evidence>
<feature type="region of interest" description="Disordered" evidence="7">
    <location>
        <begin position="435"/>
        <end position="460"/>
    </location>
</feature>
<reference evidence="11" key="1">
    <citation type="submission" date="2016-10" db="EMBL/GenBank/DDBJ databases">
        <authorList>
            <person name="Varghese N."/>
        </authorList>
    </citation>
    <scope>NUCLEOTIDE SEQUENCE [LARGE SCALE GENOMIC DNA]</scope>
    <source>
        <strain evidence="11">DSM 44719</strain>
    </source>
</reference>
<dbReference type="PROSITE" id="PS50850">
    <property type="entry name" value="MFS"/>
    <property type="match status" value="1"/>
</dbReference>
<evidence type="ECO:0000313" key="10">
    <source>
        <dbReference type="EMBL" id="SEB38421.1"/>
    </source>
</evidence>
<dbReference type="GO" id="GO:0022857">
    <property type="term" value="F:transmembrane transporter activity"/>
    <property type="evidence" value="ECO:0007669"/>
    <property type="project" value="InterPro"/>
</dbReference>
<dbReference type="RefSeq" id="WP_073358070.1">
    <property type="nucleotide sequence ID" value="NZ_FNTL01000002.1"/>
</dbReference>
<evidence type="ECO:0000256" key="5">
    <source>
        <dbReference type="ARBA" id="ARBA00022989"/>
    </source>
</evidence>
<name>A0A1H4IWB8_RHOJO</name>
<evidence type="ECO:0000256" key="2">
    <source>
        <dbReference type="ARBA" id="ARBA00022448"/>
    </source>
</evidence>
<dbReference type="SUPFAM" id="SSF103473">
    <property type="entry name" value="MFS general substrate transporter"/>
    <property type="match status" value="1"/>
</dbReference>
<sequence length="460" mass="49417">MKSTSQGDKSQLYQGRKVVAATLLGNTIEYYEFFIYGLSASLVFNQLFFPTFDPLVGTLLSLSTFAIAFVARPVGGWILGHFGDRLGRRPILMITLSGMGVATFAIGLLPTYDKIGIAAPICLVLLRLLQGLSLGGEASGGFIMTLEHAPRSHRTLFAGIVGSGNIWGLILGNGVFLAISQLPEDQLLSWGWRVPFLLSLALLIIAFYIRFKLEESPVFTAAKTAEETTSRPSAELIRRHARTLILTALSTLPVGITFYVVTTFSAAYGKTIAVSFTKVFTTTMIVAALLTVVIPFFGWLGDRIDRKLIFCAGIAVMIVSPFIWFPLFNTGNLGLMVLGFLVPLVGFSATYGVQGAFYPLLYPTAVRYSGLAISTNVGAVIGASIAPMIATYLLGSFQSWTAIACYMAAAGIVALLATLLLQESAIDDHFVEQSARDDSGSSADTHSGARALSMDRPQSL</sequence>
<comment type="subcellular location">
    <subcellularLocation>
        <location evidence="1">Cell membrane</location>
        <topology evidence="1">Multi-pass membrane protein</topology>
    </subcellularLocation>
</comment>
<dbReference type="Pfam" id="PF07690">
    <property type="entry name" value="MFS_1"/>
    <property type="match status" value="1"/>
</dbReference>
<evidence type="ECO:0000259" key="9">
    <source>
        <dbReference type="PROSITE" id="PS50850"/>
    </source>
</evidence>
<protein>
    <submittedName>
        <fullName evidence="10">Predicted arabinose efflux permease, MFS family</fullName>
    </submittedName>
</protein>
<dbReference type="EMBL" id="FNTL01000002">
    <property type="protein sequence ID" value="SEB38421.1"/>
    <property type="molecule type" value="Genomic_DNA"/>
</dbReference>
<feature type="transmembrane region" description="Helical" evidence="8">
    <location>
        <begin position="30"/>
        <end position="49"/>
    </location>
</feature>
<feature type="transmembrane region" description="Helical" evidence="8">
    <location>
        <begin position="91"/>
        <end position="109"/>
    </location>
</feature>
<dbReference type="Proteomes" id="UP000183407">
    <property type="component" value="Unassembled WGS sequence"/>
</dbReference>
<feature type="transmembrane region" description="Helical" evidence="8">
    <location>
        <begin position="279"/>
        <end position="301"/>
    </location>
</feature>
<feature type="transmembrane region" description="Helical" evidence="8">
    <location>
        <begin position="55"/>
        <end position="79"/>
    </location>
</feature>
<proteinExistence type="predicted"/>
<keyword evidence="5 8" id="KW-1133">Transmembrane helix</keyword>
<accession>A0A1H4IWB8</accession>
<evidence type="ECO:0000256" key="8">
    <source>
        <dbReference type="SAM" id="Phobius"/>
    </source>
</evidence>
<evidence type="ECO:0000313" key="11">
    <source>
        <dbReference type="Proteomes" id="UP000183407"/>
    </source>
</evidence>
<dbReference type="Gene3D" id="1.20.1250.20">
    <property type="entry name" value="MFS general substrate transporter like domains"/>
    <property type="match status" value="1"/>
</dbReference>
<dbReference type="AlphaFoldDB" id="A0A1H4IWB8"/>
<keyword evidence="3" id="KW-1003">Cell membrane</keyword>
<dbReference type="InterPro" id="IPR036259">
    <property type="entry name" value="MFS_trans_sf"/>
</dbReference>
<keyword evidence="4 8" id="KW-0812">Transmembrane</keyword>
<evidence type="ECO:0000256" key="7">
    <source>
        <dbReference type="SAM" id="MobiDB-lite"/>
    </source>
</evidence>
<keyword evidence="2" id="KW-0813">Transport</keyword>
<feature type="transmembrane region" description="Helical" evidence="8">
    <location>
        <begin position="115"/>
        <end position="135"/>
    </location>
</feature>
<dbReference type="PANTHER" id="PTHR43045">
    <property type="entry name" value="SHIKIMATE TRANSPORTER"/>
    <property type="match status" value="1"/>
</dbReference>